<evidence type="ECO:0000256" key="3">
    <source>
        <dbReference type="ARBA" id="ARBA00023125"/>
    </source>
</evidence>
<evidence type="ECO:0000313" key="6">
    <source>
        <dbReference type="Proteomes" id="UP000320421"/>
    </source>
</evidence>
<dbReference type="Proteomes" id="UP000320421">
    <property type="component" value="Chromosome"/>
</dbReference>
<evidence type="ECO:0000256" key="4">
    <source>
        <dbReference type="ARBA" id="ARBA00023163"/>
    </source>
</evidence>
<dbReference type="InterPro" id="IPR036388">
    <property type="entry name" value="WH-like_DNA-bd_sf"/>
</dbReference>
<gene>
    <name evidence="5" type="primary">blaI_14</name>
    <name evidence="5" type="ORF">HG66A1_58800</name>
</gene>
<dbReference type="AlphaFoldDB" id="A0A517PXJ2"/>
<keyword evidence="3" id="KW-0238">DNA-binding</keyword>
<protein>
    <submittedName>
        <fullName evidence="5">Penicillinase repressor</fullName>
    </submittedName>
</protein>
<dbReference type="InterPro" id="IPR036390">
    <property type="entry name" value="WH_DNA-bd_sf"/>
</dbReference>
<comment type="similarity">
    <text evidence="1">Belongs to the BlaI transcriptional regulatory family.</text>
</comment>
<evidence type="ECO:0000313" key="5">
    <source>
        <dbReference type="EMBL" id="QDT24054.1"/>
    </source>
</evidence>
<dbReference type="Pfam" id="PF03965">
    <property type="entry name" value="Penicillinase_R"/>
    <property type="match status" value="1"/>
</dbReference>
<accession>A0A517PXJ2</accession>
<dbReference type="RefSeq" id="WP_145192383.1">
    <property type="nucleotide sequence ID" value="NZ_CP036266.1"/>
</dbReference>
<evidence type="ECO:0000256" key="1">
    <source>
        <dbReference type="ARBA" id="ARBA00011046"/>
    </source>
</evidence>
<dbReference type="GO" id="GO:0003677">
    <property type="term" value="F:DNA binding"/>
    <property type="evidence" value="ECO:0007669"/>
    <property type="project" value="UniProtKB-KW"/>
</dbReference>
<dbReference type="GO" id="GO:0045892">
    <property type="term" value="P:negative regulation of DNA-templated transcription"/>
    <property type="evidence" value="ECO:0007669"/>
    <property type="project" value="InterPro"/>
</dbReference>
<evidence type="ECO:0000256" key="2">
    <source>
        <dbReference type="ARBA" id="ARBA00023015"/>
    </source>
</evidence>
<sequence>MTERPALSKGEMEVARALWDLKQATVREVFETFPESRGIDFTTVQTYLRRLEQKGYIKARLEGRTRVYSPRIKPRTVIRETVDDLVDRLFAGEAFPLMQHLIEDRHVSRKDLDALKSLLDDLTEERDGGNQS</sequence>
<keyword evidence="6" id="KW-1185">Reference proteome</keyword>
<dbReference type="EMBL" id="CP036266">
    <property type="protein sequence ID" value="QDT24054.1"/>
    <property type="molecule type" value="Genomic_DNA"/>
</dbReference>
<dbReference type="OrthoDB" id="276770at2"/>
<proteinExistence type="inferred from homology"/>
<reference evidence="5 6" key="1">
    <citation type="submission" date="2019-02" db="EMBL/GenBank/DDBJ databases">
        <title>Deep-cultivation of Planctomycetes and their phenomic and genomic characterization uncovers novel biology.</title>
        <authorList>
            <person name="Wiegand S."/>
            <person name="Jogler M."/>
            <person name="Boedeker C."/>
            <person name="Pinto D."/>
            <person name="Vollmers J."/>
            <person name="Rivas-Marin E."/>
            <person name="Kohn T."/>
            <person name="Peeters S.H."/>
            <person name="Heuer A."/>
            <person name="Rast P."/>
            <person name="Oberbeckmann S."/>
            <person name="Bunk B."/>
            <person name="Jeske O."/>
            <person name="Meyerdierks A."/>
            <person name="Storesund J.E."/>
            <person name="Kallscheuer N."/>
            <person name="Luecker S."/>
            <person name="Lage O.M."/>
            <person name="Pohl T."/>
            <person name="Merkel B.J."/>
            <person name="Hornburger P."/>
            <person name="Mueller R.-W."/>
            <person name="Bruemmer F."/>
            <person name="Labrenz M."/>
            <person name="Spormann A.M."/>
            <person name="Op den Camp H."/>
            <person name="Overmann J."/>
            <person name="Amann R."/>
            <person name="Jetten M.S.M."/>
            <person name="Mascher T."/>
            <person name="Medema M.H."/>
            <person name="Devos D.P."/>
            <person name="Kaster A.-K."/>
            <person name="Ovreas L."/>
            <person name="Rohde M."/>
            <person name="Galperin M.Y."/>
            <person name="Jogler C."/>
        </authorList>
    </citation>
    <scope>NUCLEOTIDE SEQUENCE [LARGE SCALE GENOMIC DNA]</scope>
    <source>
        <strain evidence="5 6">HG66A1</strain>
    </source>
</reference>
<keyword evidence="4" id="KW-0804">Transcription</keyword>
<dbReference type="Gene3D" id="1.10.10.10">
    <property type="entry name" value="Winged helix-like DNA-binding domain superfamily/Winged helix DNA-binding domain"/>
    <property type="match status" value="1"/>
</dbReference>
<organism evidence="5 6">
    <name type="scientific">Gimesia chilikensis</name>
    <dbReference type="NCBI Taxonomy" id="2605989"/>
    <lineage>
        <taxon>Bacteria</taxon>
        <taxon>Pseudomonadati</taxon>
        <taxon>Planctomycetota</taxon>
        <taxon>Planctomycetia</taxon>
        <taxon>Planctomycetales</taxon>
        <taxon>Planctomycetaceae</taxon>
        <taxon>Gimesia</taxon>
    </lineage>
</organism>
<name>A0A517PXJ2_9PLAN</name>
<dbReference type="InterPro" id="IPR005650">
    <property type="entry name" value="BlaI_family"/>
</dbReference>
<dbReference type="Gene3D" id="1.10.4040.10">
    <property type="entry name" value="Penicillinase repressor domain"/>
    <property type="match status" value="1"/>
</dbReference>
<keyword evidence="2" id="KW-0805">Transcription regulation</keyword>
<dbReference type="SUPFAM" id="SSF46785">
    <property type="entry name" value="Winged helix' DNA-binding domain"/>
    <property type="match status" value="1"/>
</dbReference>
<dbReference type="PIRSF" id="PIRSF019455">
    <property type="entry name" value="CopR_AtkY"/>
    <property type="match status" value="1"/>
</dbReference>